<dbReference type="PANTHER" id="PTHR13743">
    <property type="entry name" value="BEIGE/BEACH-RELATED"/>
    <property type="match status" value="1"/>
</dbReference>
<feature type="compositionally biased region" description="Gly residues" evidence="1">
    <location>
        <begin position="320"/>
        <end position="331"/>
    </location>
</feature>
<dbReference type="EMBL" id="BMAR01000005">
    <property type="protein sequence ID" value="GFR43449.1"/>
    <property type="molecule type" value="Genomic_DNA"/>
</dbReference>
<dbReference type="InterPro" id="IPR000409">
    <property type="entry name" value="BEACH_dom"/>
</dbReference>
<feature type="compositionally biased region" description="Low complexity" evidence="1">
    <location>
        <begin position="286"/>
        <end position="298"/>
    </location>
</feature>
<feature type="compositionally biased region" description="Pro residues" evidence="1">
    <location>
        <begin position="228"/>
        <end position="237"/>
    </location>
</feature>
<evidence type="ECO:0000259" key="2">
    <source>
        <dbReference type="PROSITE" id="PS50197"/>
    </source>
</evidence>
<dbReference type="Gene3D" id="1.10.1540.10">
    <property type="entry name" value="BEACH domain"/>
    <property type="match status" value="1"/>
</dbReference>
<dbReference type="Pfam" id="PF02138">
    <property type="entry name" value="Beach"/>
    <property type="match status" value="1"/>
</dbReference>
<name>A0AAD3DLM6_9CHLO</name>
<dbReference type="AlphaFoldDB" id="A0AAD3DLM6"/>
<feature type="domain" description="BEACH" evidence="2">
    <location>
        <begin position="1"/>
        <end position="116"/>
    </location>
</feature>
<feature type="region of interest" description="Disordered" evidence="1">
    <location>
        <begin position="263"/>
        <end position="378"/>
    </location>
</feature>
<dbReference type="Proteomes" id="UP001054857">
    <property type="component" value="Unassembled WGS sequence"/>
</dbReference>
<dbReference type="InterPro" id="IPR001680">
    <property type="entry name" value="WD40_rpt"/>
</dbReference>
<sequence length="877" mass="86177">MRRLPLGVRQNGRPVNDVELPPWATDPRDFLAKHRAALESPVVSRQLHAWVDLIFGYKQRGPAAEAADNVFFHLTYEGAVDVASVTSPVDLKALETQINEFGQTPKQLFTTPHPPRLVCPPAPDPATVFPDEDGAAAAAVAAARARGGGGAAGGAAGAAGGCNSTGYGGEGDAGNRDLALALLSTIMAAAAPEYGAGGGAVAEAEGFSGGAAGIAAPAAAAAQQLQSPPRPQTPPPSSAAGSSSAGGGGGASSLFSSFLKLGRYQQQQQRGTSLSSSPSPPPPPQQGSSLTSAASAPPGGIGVGVGSAAGGASASNGSSNNGGGGGGGGGAPRFASPWSLMGALTGLPGPRRPSSSAPQPEEATDGSNGGGTAHGMPNINLIGSAQAAVAVPPAGTGTANDVAESTAAAIDGVAASVSSGGEDVLGITPGGAVAAAVVAELGLGPSNGGGEARGTESPRNDASSCATAWMADWGWGARCRRPFRAVAWSQLTRGSLAAVASGRNGYLYCVGADGIRIVRDAASSHSTDDSAAAAAATPADASGCQVSVVRSAKLDGELMSLALLPVGSAGATAGATVTSPRTRLAESSPGKGALHPHLQHPQQQQQRHNRLLLAGCHNRKVYAYSADAGRVVGCFEAHDDAVCCMQLMTTHGSSAAAASAAASLVTASWDCSVKIWSLAEGRAPWTTGLSLATSELRDFDSGVWALATDPWAGALLATGTEEGVVALWDTRAPGRGGGGGGGRIGCSRVWQTQAADDYVGGLSLVSETVDASASASSAARSSLGMGMPGRLGSSGCAPALLLAATADGALTLYDIRMGGSGGGGGGGGGLRLAAAACGSPLRCCTADARLAVAGDESGALQIWDVGLMAGGMETVRQ</sequence>
<feature type="compositionally biased region" description="Low complexity" evidence="1">
    <location>
        <begin position="595"/>
        <end position="605"/>
    </location>
</feature>
<dbReference type="SMART" id="SM00320">
    <property type="entry name" value="WD40"/>
    <property type="match status" value="2"/>
</dbReference>
<dbReference type="SMART" id="SM01026">
    <property type="entry name" value="Beach"/>
    <property type="match status" value="1"/>
</dbReference>
<feature type="region of interest" description="Disordered" evidence="1">
    <location>
        <begin position="571"/>
        <end position="605"/>
    </location>
</feature>
<feature type="region of interest" description="Disordered" evidence="1">
    <location>
        <begin position="219"/>
        <end position="250"/>
    </location>
</feature>
<feature type="non-terminal residue" evidence="3">
    <location>
        <position position="1"/>
    </location>
</feature>
<feature type="compositionally biased region" description="Gly residues" evidence="1">
    <location>
        <begin position="299"/>
        <end position="309"/>
    </location>
</feature>
<evidence type="ECO:0000313" key="4">
    <source>
        <dbReference type="Proteomes" id="UP001054857"/>
    </source>
</evidence>
<gene>
    <name evidence="3" type="ORF">Agub_g4532</name>
</gene>
<dbReference type="InterPro" id="IPR015943">
    <property type="entry name" value="WD40/YVTN_repeat-like_dom_sf"/>
</dbReference>
<dbReference type="Gene3D" id="2.130.10.10">
    <property type="entry name" value="YVTN repeat-like/Quinoprotein amine dehydrogenase"/>
    <property type="match status" value="1"/>
</dbReference>
<evidence type="ECO:0000313" key="3">
    <source>
        <dbReference type="EMBL" id="GFR43449.1"/>
    </source>
</evidence>
<dbReference type="InterPro" id="IPR036322">
    <property type="entry name" value="WD40_repeat_dom_sf"/>
</dbReference>
<keyword evidence="4" id="KW-1185">Reference proteome</keyword>
<comment type="caution">
    <text evidence="3">The sequence shown here is derived from an EMBL/GenBank/DDBJ whole genome shotgun (WGS) entry which is preliminary data.</text>
</comment>
<dbReference type="Pfam" id="PF00400">
    <property type="entry name" value="WD40"/>
    <property type="match status" value="1"/>
</dbReference>
<feature type="compositionally biased region" description="Low complexity" evidence="1">
    <location>
        <begin position="310"/>
        <end position="319"/>
    </location>
</feature>
<dbReference type="InterPro" id="IPR050865">
    <property type="entry name" value="BEACH_Domain"/>
</dbReference>
<reference evidence="3 4" key="1">
    <citation type="journal article" date="2021" name="Sci. Rep.">
        <title>Genome sequencing of the multicellular alga Astrephomene provides insights into convergent evolution of germ-soma differentiation.</title>
        <authorList>
            <person name="Yamashita S."/>
            <person name="Yamamoto K."/>
            <person name="Matsuzaki R."/>
            <person name="Suzuki S."/>
            <person name="Yamaguchi H."/>
            <person name="Hirooka S."/>
            <person name="Minakuchi Y."/>
            <person name="Miyagishima S."/>
            <person name="Kawachi M."/>
            <person name="Toyoda A."/>
            <person name="Nozaki H."/>
        </authorList>
    </citation>
    <scope>NUCLEOTIDE SEQUENCE [LARGE SCALE GENOMIC DNA]</scope>
    <source>
        <strain evidence="3 4">NIES-4017</strain>
    </source>
</reference>
<dbReference type="InterPro" id="IPR036372">
    <property type="entry name" value="BEACH_dom_sf"/>
</dbReference>
<dbReference type="SUPFAM" id="SSF50978">
    <property type="entry name" value="WD40 repeat-like"/>
    <property type="match status" value="1"/>
</dbReference>
<dbReference type="PROSITE" id="PS50197">
    <property type="entry name" value="BEACH"/>
    <property type="match status" value="1"/>
</dbReference>
<organism evidence="3 4">
    <name type="scientific">Astrephomene gubernaculifera</name>
    <dbReference type="NCBI Taxonomy" id="47775"/>
    <lineage>
        <taxon>Eukaryota</taxon>
        <taxon>Viridiplantae</taxon>
        <taxon>Chlorophyta</taxon>
        <taxon>core chlorophytes</taxon>
        <taxon>Chlorophyceae</taxon>
        <taxon>CS clade</taxon>
        <taxon>Chlamydomonadales</taxon>
        <taxon>Astrephomenaceae</taxon>
        <taxon>Astrephomene</taxon>
    </lineage>
</organism>
<evidence type="ECO:0000256" key="1">
    <source>
        <dbReference type="SAM" id="MobiDB-lite"/>
    </source>
</evidence>
<dbReference type="SUPFAM" id="SSF81837">
    <property type="entry name" value="BEACH domain"/>
    <property type="match status" value="1"/>
</dbReference>
<accession>A0AAD3DLM6</accession>
<dbReference type="PANTHER" id="PTHR13743:SF123">
    <property type="entry name" value="PROTEIN FAN"/>
    <property type="match status" value="1"/>
</dbReference>
<protein>
    <recommendedName>
        <fullName evidence="2">BEACH domain-containing protein</fullName>
    </recommendedName>
</protein>
<proteinExistence type="predicted"/>